<dbReference type="Proteomes" id="UP000563426">
    <property type="component" value="Unassembled WGS sequence"/>
</dbReference>
<reference evidence="2 3" key="1">
    <citation type="submission" date="2020-05" db="EMBL/GenBank/DDBJ databases">
        <authorList>
            <person name="Whitworth D."/>
        </authorList>
    </citation>
    <scope>NUCLEOTIDE SEQUENCE [LARGE SCALE GENOMIC DNA]</scope>
    <source>
        <strain evidence="2 3">AB043B</strain>
    </source>
</reference>
<dbReference type="GO" id="GO:0004803">
    <property type="term" value="F:transposase activity"/>
    <property type="evidence" value="ECO:0007669"/>
    <property type="project" value="InterPro"/>
</dbReference>
<dbReference type="GO" id="GO:0003677">
    <property type="term" value="F:DNA binding"/>
    <property type="evidence" value="ECO:0007669"/>
    <property type="project" value="InterPro"/>
</dbReference>
<protein>
    <submittedName>
        <fullName evidence="2">Transposase</fullName>
    </submittedName>
</protein>
<gene>
    <name evidence="2" type="ORF">HMI49_13790</name>
</gene>
<sequence>MPREKSIAERFDAYVEAVGGRLYRPNRRFLRDALFGLLENRSSLLSNIGRALDEPRKLIHTEKRLSRGLSSKRYDDAAVEADYLKLVAPLLRDERYPRPTIAVDLTDITKPRARKMPYLAKVHDGSRGELGNGYDIISVEAVGVQGRRIPLMSRLFSSTSPEYKSHSTSYMPVVRAVAQHVPKDAFWAFDIGFDSQDRFDDFNAMGLRYAVRLKFEGKRTLFTPLGNVNPSELATRCPRPYRHRIRRLQGRRTPIHHVEVGWVSDVYLQHYKPGGNAAKSHGATRYSVVFASGGLFGQKPLAIITNENVRTAEDASRVVDAYLDRWGIEEANRFVKQGFDLEDVRALTWTGLRRMVQLVYLAYGFLALLVHGPRMQVERLAATFKAFGPVPLYLYYRLLEGIGRVLRRAMDSGP</sequence>
<dbReference type="RefSeq" id="WP_171435227.1">
    <property type="nucleotide sequence ID" value="NZ_JABFJV010000064.1"/>
</dbReference>
<keyword evidence="3" id="KW-1185">Reference proteome</keyword>
<dbReference type="SUPFAM" id="SSF53098">
    <property type="entry name" value="Ribonuclease H-like"/>
    <property type="match status" value="1"/>
</dbReference>
<dbReference type="InterPro" id="IPR002559">
    <property type="entry name" value="Transposase_11"/>
</dbReference>
<evidence type="ECO:0000313" key="3">
    <source>
        <dbReference type="Proteomes" id="UP000563426"/>
    </source>
</evidence>
<comment type="caution">
    <text evidence="2">The sequence shown here is derived from an EMBL/GenBank/DDBJ whole genome shotgun (WGS) entry which is preliminary data.</text>
</comment>
<dbReference type="EMBL" id="JABFJV010000064">
    <property type="protein sequence ID" value="NOK34269.1"/>
    <property type="molecule type" value="Genomic_DNA"/>
</dbReference>
<feature type="domain" description="Transposase IS4-like" evidence="1">
    <location>
        <begin position="164"/>
        <end position="363"/>
    </location>
</feature>
<proteinExistence type="predicted"/>
<organism evidence="2 3">
    <name type="scientific">Corallococcus exercitus</name>
    <dbReference type="NCBI Taxonomy" id="2316736"/>
    <lineage>
        <taxon>Bacteria</taxon>
        <taxon>Pseudomonadati</taxon>
        <taxon>Myxococcota</taxon>
        <taxon>Myxococcia</taxon>
        <taxon>Myxococcales</taxon>
        <taxon>Cystobacterineae</taxon>
        <taxon>Myxococcaceae</taxon>
        <taxon>Corallococcus</taxon>
    </lineage>
</organism>
<accession>A0A7Y4NR97</accession>
<name>A0A7Y4NR97_9BACT</name>
<dbReference type="Pfam" id="PF01609">
    <property type="entry name" value="DDE_Tnp_1"/>
    <property type="match status" value="1"/>
</dbReference>
<dbReference type="Gene3D" id="3.90.350.10">
    <property type="entry name" value="Transposase Inhibitor Protein From Tn5, Chain A, domain 1"/>
    <property type="match status" value="1"/>
</dbReference>
<evidence type="ECO:0000259" key="1">
    <source>
        <dbReference type="Pfam" id="PF01609"/>
    </source>
</evidence>
<dbReference type="AlphaFoldDB" id="A0A7Y4NR97"/>
<evidence type="ECO:0000313" key="2">
    <source>
        <dbReference type="EMBL" id="NOK34269.1"/>
    </source>
</evidence>
<dbReference type="GO" id="GO:0006313">
    <property type="term" value="P:DNA transposition"/>
    <property type="evidence" value="ECO:0007669"/>
    <property type="project" value="InterPro"/>
</dbReference>
<dbReference type="InterPro" id="IPR012337">
    <property type="entry name" value="RNaseH-like_sf"/>
</dbReference>